<dbReference type="SUPFAM" id="SSF48113">
    <property type="entry name" value="Heme-dependent peroxidases"/>
    <property type="match status" value="1"/>
</dbReference>
<dbReference type="AlphaFoldDB" id="A0A0M3HIC7"/>
<name>A0A0M3HIC7_ASCLU</name>
<dbReference type="GO" id="GO:0006979">
    <property type="term" value="P:response to oxidative stress"/>
    <property type="evidence" value="ECO:0007669"/>
    <property type="project" value="InterPro"/>
</dbReference>
<dbReference type="GO" id="GO:0004601">
    <property type="term" value="F:peroxidase activity"/>
    <property type="evidence" value="ECO:0007669"/>
    <property type="project" value="UniProtKB-KW"/>
</dbReference>
<dbReference type="InterPro" id="IPR037120">
    <property type="entry name" value="Haem_peroxidase_sf_animal"/>
</dbReference>
<reference evidence="3" key="1">
    <citation type="submission" date="2017-02" db="UniProtKB">
        <authorList>
            <consortium name="WormBaseParasite"/>
        </authorList>
    </citation>
    <scope>IDENTIFICATION</scope>
</reference>
<dbReference type="WBParaSite" id="ALUE_0000127201-mRNA-1">
    <property type="protein sequence ID" value="ALUE_0000127201-mRNA-1"/>
    <property type="gene ID" value="ALUE_0000127201"/>
</dbReference>
<evidence type="ECO:0000256" key="1">
    <source>
        <dbReference type="ARBA" id="ARBA00022559"/>
    </source>
</evidence>
<proteinExistence type="predicted"/>
<dbReference type="InterPro" id="IPR010255">
    <property type="entry name" value="Haem_peroxidase_sf"/>
</dbReference>
<dbReference type="PANTHER" id="PTHR11475">
    <property type="entry name" value="OXIDASE/PEROXIDASE"/>
    <property type="match status" value="1"/>
</dbReference>
<accession>A0A0M3HIC7</accession>
<keyword evidence="1" id="KW-0560">Oxidoreductase</keyword>
<evidence type="ECO:0000313" key="3">
    <source>
        <dbReference type="WBParaSite" id="ALUE_0000127201-mRNA-1"/>
    </source>
</evidence>
<dbReference type="Proteomes" id="UP000036681">
    <property type="component" value="Unplaced"/>
</dbReference>
<dbReference type="Gene3D" id="1.10.640.10">
    <property type="entry name" value="Haem peroxidase domain superfamily, animal type"/>
    <property type="match status" value="1"/>
</dbReference>
<sequence>LIFSHEYALLKYICFNFFKRYSRSSNNFLQIFRFYYENKEIFTVAQLRELKKISFARIICDSGDSTRFVPKDAFEHSKLEDLFSCEQIASPDWRVWKETIRKFQSMRNDFEKIRELPPNIATQM</sequence>
<dbReference type="Pfam" id="PF03098">
    <property type="entry name" value="An_peroxidase"/>
    <property type="match status" value="1"/>
</dbReference>
<keyword evidence="1" id="KW-0575">Peroxidase</keyword>
<keyword evidence="2" id="KW-1185">Reference proteome</keyword>
<dbReference type="PROSITE" id="PS50292">
    <property type="entry name" value="PEROXIDASE_3"/>
    <property type="match status" value="1"/>
</dbReference>
<organism evidence="2 3">
    <name type="scientific">Ascaris lumbricoides</name>
    <name type="common">Giant roundworm</name>
    <dbReference type="NCBI Taxonomy" id="6252"/>
    <lineage>
        <taxon>Eukaryota</taxon>
        <taxon>Metazoa</taxon>
        <taxon>Ecdysozoa</taxon>
        <taxon>Nematoda</taxon>
        <taxon>Chromadorea</taxon>
        <taxon>Rhabditida</taxon>
        <taxon>Spirurina</taxon>
        <taxon>Ascaridomorpha</taxon>
        <taxon>Ascaridoidea</taxon>
        <taxon>Ascarididae</taxon>
        <taxon>Ascaris</taxon>
    </lineage>
</organism>
<protein>
    <submittedName>
        <fullName evidence="3">Myotubularin phosphatase domain-containing protein</fullName>
    </submittedName>
</protein>
<dbReference type="GO" id="GO:0020037">
    <property type="term" value="F:heme binding"/>
    <property type="evidence" value="ECO:0007669"/>
    <property type="project" value="InterPro"/>
</dbReference>
<evidence type="ECO:0000313" key="2">
    <source>
        <dbReference type="Proteomes" id="UP000036681"/>
    </source>
</evidence>
<dbReference type="GO" id="GO:0005615">
    <property type="term" value="C:extracellular space"/>
    <property type="evidence" value="ECO:0007669"/>
    <property type="project" value="TreeGrafter"/>
</dbReference>
<dbReference type="PANTHER" id="PTHR11475:SF58">
    <property type="entry name" value="PEROXIDASIN"/>
    <property type="match status" value="1"/>
</dbReference>
<dbReference type="InterPro" id="IPR019791">
    <property type="entry name" value="Haem_peroxidase_animal"/>
</dbReference>